<evidence type="ECO:0000256" key="1">
    <source>
        <dbReference type="ARBA" id="ARBA00022679"/>
    </source>
</evidence>
<dbReference type="InterPro" id="IPR001296">
    <property type="entry name" value="Glyco_trans_1"/>
</dbReference>
<feature type="domain" description="Glycosyl transferase family 1" evidence="2">
    <location>
        <begin position="182"/>
        <end position="336"/>
    </location>
</feature>
<dbReference type="PANTHER" id="PTHR46401">
    <property type="entry name" value="GLYCOSYLTRANSFERASE WBBK-RELATED"/>
    <property type="match status" value="1"/>
</dbReference>
<organism evidence="3 4">
    <name type="scientific">Polynucleobacter arcticus</name>
    <dbReference type="NCBI Taxonomy" id="1743165"/>
    <lineage>
        <taxon>Bacteria</taxon>
        <taxon>Pseudomonadati</taxon>
        <taxon>Pseudomonadota</taxon>
        <taxon>Betaproteobacteria</taxon>
        <taxon>Burkholderiales</taxon>
        <taxon>Burkholderiaceae</taxon>
        <taxon>Polynucleobacter</taxon>
    </lineage>
</organism>
<keyword evidence="4" id="KW-1185">Reference proteome</keyword>
<dbReference type="GO" id="GO:0016757">
    <property type="term" value="F:glycosyltransferase activity"/>
    <property type="evidence" value="ECO:0007669"/>
    <property type="project" value="InterPro"/>
</dbReference>
<proteinExistence type="predicted"/>
<dbReference type="GO" id="GO:0009103">
    <property type="term" value="P:lipopolysaccharide biosynthetic process"/>
    <property type="evidence" value="ECO:0007669"/>
    <property type="project" value="TreeGrafter"/>
</dbReference>
<dbReference type="Gene3D" id="3.40.50.2000">
    <property type="entry name" value="Glycogen Phosphorylase B"/>
    <property type="match status" value="2"/>
</dbReference>
<name>A0A6M9PBW6_9BURK</name>
<reference evidence="3 4" key="1">
    <citation type="submission" date="2018-04" db="EMBL/GenBank/DDBJ databases">
        <title>Polynucleobacter sp. UK-Long2-W17 genome.</title>
        <authorList>
            <person name="Hahn M.W."/>
        </authorList>
    </citation>
    <scope>NUCLEOTIDE SEQUENCE [LARGE SCALE GENOMIC DNA]</scope>
    <source>
        <strain evidence="3 4">UK-Long2-W17</strain>
    </source>
</reference>
<evidence type="ECO:0000313" key="3">
    <source>
        <dbReference type="EMBL" id="QKM60200.1"/>
    </source>
</evidence>
<evidence type="ECO:0000259" key="2">
    <source>
        <dbReference type="Pfam" id="PF00534"/>
    </source>
</evidence>
<gene>
    <name evidence="3" type="ORF">DN92_03595</name>
</gene>
<dbReference type="Proteomes" id="UP000501090">
    <property type="component" value="Chromosome"/>
</dbReference>
<keyword evidence="1 3" id="KW-0808">Transferase</keyword>
<dbReference type="EMBL" id="CP028940">
    <property type="protein sequence ID" value="QKM60200.1"/>
    <property type="molecule type" value="Genomic_DNA"/>
</dbReference>
<dbReference type="PANTHER" id="PTHR46401:SF2">
    <property type="entry name" value="GLYCOSYLTRANSFERASE WBBK-RELATED"/>
    <property type="match status" value="1"/>
</dbReference>
<dbReference type="KEGG" id="pard:DN92_03595"/>
<dbReference type="SUPFAM" id="SSF53756">
    <property type="entry name" value="UDP-Glycosyltransferase/glycogen phosphorylase"/>
    <property type="match status" value="1"/>
</dbReference>
<dbReference type="AlphaFoldDB" id="A0A6M9PBW6"/>
<dbReference type="CDD" id="cd03801">
    <property type="entry name" value="GT4_PimA-like"/>
    <property type="match status" value="1"/>
</dbReference>
<protein>
    <submittedName>
        <fullName evidence="3">Glycosyl transferase family 1</fullName>
    </submittedName>
</protein>
<accession>A0A6M9PBW6</accession>
<evidence type="ECO:0000313" key="4">
    <source>
        <dbReference type="Proteomes" id="UP000501090"/>
    </source>
</evidence>
<dbReference type="RefSeq" id="WP_173959969.1">
    <property type="nucleotide sequence ID" value="NZ_CBCSCC010000003.1"/>
</dbReference>
<dbReference type="Pfam" id="PF00534">
    <property type="entry name" value="Glycos_transf_1"/>
    <property type="match status" value="1"/>
</dbReference>
<sequence length="364" mass="38866">MSRAPGAGSNAFVFAYPGDLQTLTGGYIYDSHIVSELTALGWEVELLSLGSGFPFPDQETINQAEQLLCQVQAGKPIVIDGLALGVMPQSIAQAAVNHPIIALIHHPLAYESGLTKGQQVQLQESETLALSHVKQVIANSPMTAQALVDSFGVERKKISTVIPGTNRVSSPLYQVRTQFTSQDPFQWLSVGSIIPRKGFGILIEALAPLRDLPWSLSIVGDTSRDAKAYADLLHSIAHFDLQDRIEIHGAVDPAYLDSLYRNADGFVLASLFEGYGMAYAEALSYALPIIGTSGGAISQTVPDSAGILIPPGDVPSLTEALRLVINDPGRRKSLSSGAGDAAKKLPTWPESAKTFADIVQAYMN</sequence>